<proteinExistence type="predicted"/>
<organism evidence="1 2">
    <name type="scientific">Durusdinium trenchii</name>
    <dbReference type="NCBI Taxonomy" id="1381693"/>
    <lineage>
        <taxon>Eukaryota</taxon>
        <taxon>Sar</taxon>
        <taxon>Alveolata</taxon>
        <taxon>Dinophyceae</taxon>
        <taxon>Suessiales</taxon>
        <taxon>Symbiodiniaceae</taxon>
        <taxon>Durusdinium</taxon>
    </lineage>
</organism>
<name>A0ABP0R4F3_9DINO</name>
<comment type="caution">
    <text evidence="1">The sequence shown here is derived from an EMBL/GenBank/DDBJ whole genome shotgun (WGS) entry which is preliminary data.</text>
</comment>
<gene>
    <name evidence="1" type="ORF">CCMP2556_LOCUS45071</name>
</gene>
<dbReference type="Proteomes" id="UP001642484">
    <property type="component" value="Unassembled WGS sequence"/>
</dbReference>
<evidence type="ECO:0008006" key="3">
    <source>
        <dbReference type="Google" id="ProtNLM"/>
    </source>
</evidence>
<sequence length="105" mass="11932">MLRRIMLCWKNTPRSPSFLLASSFLWPPVIRQHRAVMQVIRHRGDAAEHASRLVLVTGTCTRRQGLDSTQGGETVPGLAPWKVKRCIKTSNFKPPNVPNFNQQLQ</sequence>
<reference evidence="1 2" key="1">
    <citation type="submission" date="2024-02" db="EMBL/GenBank/DDBJ databases">
        <authorList>
            <person name="Chen Y."/>
            <person name="Shah S."/>
            <person name="Dougan E. K."/>
            <person name="Thang M."/>
            <person name="Chan C."/>
        </authorList>
    </citation>
    <scope>NUCLEOTIDE SEQUENCE [LARGE SCALE GENOMIC DNA]</scope>
</reference>
<protein>
    <recommendedName>
        <fullName evidence="3">Secreted protein</fullName>
    </recommendedName>
</protein>
<evidence type="ECO:0000313" key="2">
    <source>
        <dbReference type="Proteomes" id="UP001642484"/>
    </source>
</evidence>
<evidence type="ECO:0000313" key="1">
    <source>
        <dbReference type="EMBL" id="CAK9094510.1"/>
    </source>
</evidence>
<accession>A0ABP0R4F3</accession>
<keyword evidence="2" id="KW-1185">Reference proteome</keyword>
<dbReference type="EMBL" id="CAXAMN010025350">
    <property type="protein sequence ID" value="CAK9094510.1"/>
    <property type="molecule type" value="Genomic_DNA"/>
</dbReference>